<proteinExistence type="predicted"/>
<sequence>MALRTYMLEIESARRAETRAEIFLKMAEKYRRYRNKCREMHMQLRVSGDSRSLREELEKKDEDLMQSIRRYGELEGLIRVKDEELEVGKCVAAECEALQARVSSLRAELERNEARVALLSEEWDEKVADLKRNVAELERAESARIAAAARAAQLEDTVRVLRSEREAERGTTAMKEARLEERIGELERDASSLVDKVAALDAEKARLLARNSQEVALTIVPCHLYETWVHAEAQRDIYKDLWMAGRVPEALFEDARVKVHEARLVCSYIPRRRRCRN</sequence>
<evidence type="ECO:0000313" key="2">
    <source>
        <dbReference type="RefSeq" id="XP_075108460.1"/>
    </source>
</evidence>
<name>A0AC58UG43_TOBAC</name>
<reference evidence="2" key="2">
    <citation type="submission" date="2025-08" db="UniProtKB">
        <authorList>
            <consortium name="RefSeq"/>
        </authorList>
    </citation>
    <scope>IDENTIFICATION</scope>
    <source>
        <tissue evidence="2">Leaf</tissue>
    </source>
</reference>
<gene>
    <name evidence="2" type="primary">LOC142180360</name>
</gene>
<organism evidence="1 2">
    <name type="scientific">Nicotiana tabacum</name>
    <name type="common">Common tobacco</name>
    <dbReference type="NCBI Taxonomy" id="4097"/>
    <lineage>
        <taxon>Eukaryota</taxon>
        <taxon>Viridiplantae</taxon>
        <taxon>Streptophyta</taxon>
        <taxon>Embryophyta</taxon>
        <taxon>Tracheophyta</taxon>
        <taxon>Spermatophyta</taxon>
        <taxon>Magnoliopsida</taxon>
        <taxon>eudicotyledons</taxon>
        <taxon>Gunneridae</taxon>
        <taxon>Pentapetalae</taxon>
        <taxon>asterids</taxon>
        <taxon>lamiids</taxon>
        <taxon>Solanales</taxon>
        <taxon>Solanaceae</taxon>
        <taxon>Nicotianoideae</taxon>
        <taxon>Nicotianeae</taxon>
        <taxon>Nicotiana</taxon>
    </lineage>
</organism>
<accession>A0AC58UG43</accession>
<protein>
    <submittedName>
        <fullName evidence="2">Uncharacterized protein LOC142180360</fullName>
    </submittedName>
</protein>
<reference evidence="1" key="1">
    <citation type="journal article" date="2014" name="Nat. Commun.">
        <title>The tobacco genome sequence and its comparison with those of tomato and potato.</title>
        <authorList>
            <person name="Sierro N."/>
            <person name="Battey J.N."/>
            <person name="Ouadi S."/>
            <person name="Bakaher N."/>
            <person name="Bovet L."/>
            <person name="Willig A."/>
            <person name="Goepfert S."/>
            <person name="Peitsch M.C."/>
            <person name="Ivanov N.V."/>
        </authorList>
    </citation>
    <scope>NUCLEOTIDE SEQUENCE [LARGE SCALE GENOMIC DNA]</scope>
</reference>
<keyword evidence="1" id="KW-1185">Reference proteome</keyword>
<evidence type="ECO:0000313" key="1">
    <source>
        <dbReference type="Proteomes" id="UP000790787"/>
    </source>
</evidence>
<dbReference type="RefSeq" id="XP_075108460.1">
    <property type="nucleotide sequence ID" value="XM_075252359.1"/>
</dbReference>
<dbReference type="Proteomes" id="UP000790787">
    <property type="component" value="Chromosome 4"/>
</dbReference>